<organism evidence="1 2">
    <name type="scientific">Daphnia pulex</name>
    <name type="common">Water flea</name>
    <dbReference type="NCBI Taxonomy" id="6669"/>
    <lineage>
        <taxon>Eukaryota</taxon>
        <taxon>Metazoa</taxon>
        <taxon>Ecdysozoa</taxon>
        <taxon>Arthropoda</taxon>
        <taxon>Crustacea</taxon>
        <taxon>Branchiopoda</taxon>
        <taxon>Diplostraca</taxon>
        <taxon>Cladocera</taxon>
        <taxon>Anomopoda</taxon>
        <taxon>Daphniidae</taxon>
        <taxon>Daphnia</taxon>
    </lineage>
</organism>
<evidence type="ECO:0000313" key="2">
    <source>
        <dbReference type="Proteomes" id="UP000000305"/>
    </source>
</evidence>
<dbReference type="AlphaFoldDB" id="E9GHF0"/>
<dbReference type="InParanoid" id="E9GHF0"/>
<evidence type="ECO:0000313" key="1">
    <source>
        <dbReference type="EMBL" id="EFX81182.1"/>
    </source>
</evidence>
<reference evidence="1 2" key="1">
    <citation type="journal article" date="2011" name="Science">
        <title>The ecoresponsive genome of Daphnia pulex.</title>
        <authorList>
            <person name="Colbourne J.K."/>
            <person name="Pfrender M.E."/>
            <person name="Gilbert D."/>
            <person name="Thomas W.K."/>
            <person name="Tucker A."/>
            <person name="Oakley T.H."/>
            <person name="Tokishita S."/>
            <person name="Aerts A."/>
            <person name="Arnold G.J."/>
            <person name="Basu M.K."/>
            <person name="Bauer D.J."/>
            <person name="Caceres C.E."/>
            <person name="Carmel L."/>
            <person name="Casola C."/>
            <person name="Choi J.H."/>
            <person name="Detter J.C."/>
            <person name="Dong Q."/>
            <person name="Dusheyko S."/>
            <person name="Eads B.D."/>
            <person name="Frohlich T."/>
            <person name="Geiler-Samerotte K.A."/>
            <person name="Gerlach D."/>
            <person name="Hatcher P."/>
            <person name="Jogdeo S."/>
            <person name="Krijgsveld J."/>
            <person name="Kriventseva E.V."/>
            <person name="Kultz D."/>
            <person name="Laforsch C."/>
            <person name="Lindquist E."/>
            <person name="Lopez J."/>
            <person name="Manak J.R."/>
            <person name="Muller J."/>
            <person name="Pangilinan J."/>
            <person name="Patwardhan R.P."/>
            <person name="Pitluck S."/>
            <person name="Pritham E.J."/>
            <person name="Rechtsteiner A."/>
            <person name="Rho M."/>
            <person name="Rogozin I.B."/>
            <person name="Sakarya O."/>
            <person name="Salamov A."/>
            <person name="Schaack S."/>
            <person name="Shapiro H."/>
            <person name="Shiga Y."/>
            <person name="Skalitzky C."/>
            <person name="Smith Z."/>
            <person name="Souvorov A."/>
            <person name="Sung W."/>
            <person name="Tang Z."/>
            <person name="Tsuchiya D."/>
            <person name="Tu H."/>
            <person name="Vos H."/>
            <person name="Wang M."/>
            <person name="Wolf Y.I."/>
            <person name="Yamagata H."/>
            <person name="Yamada T."/>
            <person name="Ye Y."/>
            <person name="Shaw J.R."/>
            <person name="Andrews J."/>
            <person name="Crease T.J."/>
            <person name="Tang H."/>
            <person name="Lucas S.M."/>
            <person name="Robertson H.M."/>
            <person name="Bork P."/>
            <person name="Koonin E.V."/>
            <person name="Zdobnov E.M."/>
            <person name="Grigoriev I.V."/>
            <person name="Lynch M."/>
            <person name="Boore J.L."/>
        </authorList>
    </citation>
    <scope>NUCLEOTIDE SEQUENCE [LARGE SCALE GENOMIC DNA]</scope>
</reference>
<name>E9GHF0_DAPPU</name>
<proteinExistence type="predicted"/>
<gene>
    <name evidence="1" type="ORF">DAPPUDRAFT_102755</name>
</gene>
<dbReference type="OrthoDB" id="10536880at2759"/>
<accession>E9GHF0</accession>
<dbReference type="EMBL" id="GL732544">
    <property type="protein sequence ID" value="EFX81182.1"/>
    <property type="molecule type" value="Genomic_DNA"/>
</dbReference>
<dbReference type="KEGG" id="dpx:DAPPUDRAFT_102755"/>
<dbReference type="HOGENOM" id="CLU_1519390_0_0_1"/>
<keyword evidence="2" id="KW-1185">Reference proteome</keyword>
<dbReference type="Proteomes" id="UP000000305">
    <property type="component" value="Unassembled WGS sequence"/>
</dbReference>
<sequence length="177" mass="20355">MADIETIDSRNREVNSLYSHGLLYLVFHAVTETIDYKGKTELSYIPPEAMLVHAGRGQRSRNVSYVTVNQTDTNQENAVQLLCENYNMKDFMQIMACIIQNGFDIKKHNSSVLRCALDSSMDRSQQDEVLRLLTRYGLNNYSPSTSLRKLRNKDGNIRIGFIDYLVENRKTLGWHEG</sequence>
<protein>
    <submittedName>
        <fullName evidence="1">Uncharacterized protein</fullName>
    </submittedName>
</protein>